<dbReference type="GO" id="GO:0016747">
    <property type="term" value="F:acyltransferase activity, transferring groups other than amino-acyl groups"/>
    <property type="evidence" value="ECO:0007669"/>
    <property type="project" value="InterPro"/>
</dbReference>
<dbReference type="RefSeq" id="WP_068571763.1">
    <property type="nucleotide sequence ID" value="NZ_LSRF01000055.1"/>
</dbReference>
<evidence type="ECO:0000256" key="5">
    <source>
        <dbReference type="ARBA" id="ARBA00049880"/>
    </source>
</evidence>
<dbReference type="Gene3D" id="3.40.630.30">
    <property type="match status" value="1"/>
</dbReference>
<dbReference type="SUPFAM" id="SSF55729">
    <property type="entry name" value="Acyl-CoA N-acyltransferases (Nat)"/>
    <property type="match status" value="1"/>
</dbReference>
<comment type="caution">
    <text evidence="7">The sequence shown here is derived from an EMBL/GenBank/DDBJ whole genome shotgun (WGS) entry which is preliminary data.</text>
</comment>
<dbReference type="AlphaFoldDB" id="A0A138ABG2"/>
<dbReference type="PANTHER" id="PTHR36449">
    <property type="entry name" value="ACETYLTRANSFERASE-RELATED"/>
    <property type="match status" value="1"/>
</dbReference>
<dbReference type="STRING" id="239498.AXK60_09445"/>
<dbReference type="OrthoDB" id="9799147at2"/>
<dbReference type="PROSITE" id="PS51186">
    <property type="entry name" value="GNAT"/>
    <property type="match status" value="1"/>
</dbReference>
<evidence type="ECO:0000256" key="4">
    <source>
        <dbReference type="ARBA" id="ARBA00023315"/>
    </source>
</evidence>
<keyword evidence="2" id="KW-1277">Toxin-antitoxin system</keyword>
<keyword evidence="3" id="KW-0808">Transferase</keyword>
<feature type="domain" description="N-acetyltransferase" evidence="6">
    <location>
        <begin position="1"/>
        <end position="160"/>
    </location>
</feature>
<dbReference type="InterPro" id="IPR016181">
    <property type="entry name" value="Acyl_CoA_acyltransferase"/>
</dbReference>
<evidence type="ECO:0000313" key="8">
    <source>
        <dbReference type="Proteomes" id="UP000070258"/>
    </source>
</evidence>
<evidence type="ECO:0000256" key="2">
    <source>
        <dbReference type="ARBA" id="ARBA00022649"/>
    </source>
</evidence>
<keyword evidence="4" id="KW-0012">Acyltransferase</keyword>
<dbReference type="EMBL" id="LSRF01000055">
    <property type="protein sequence ID" value="KXP07838.1"/>
    <property type="molecule type" value="Genomic_DNA"/>
</dbReference>
<evidence type="ECO:0000256" key="3">
    <source>
        <dbReference type="ARBA" id="ARBA00022679"/>
    </source>
</evidence>
<evidence type="ECO:0000259" key="6">
    <source>
        <dbReference type="PROSITE" id="PS51186"/>
    </source>
</evidence>
<name>A0A138ABG2_9ACTN</name>
<evidence type="ECO:0000256" key="1">
    <source>
        <dbReference type="ARBA" id="ARBA00022491"/>
    </source>
</evidence>
<reference evidence="8" key="1">
    <citation type="submission" date="2016-02" db="EMBL/GenBank/DDBJ databases">
        <authorList>
            <person name="Wen L."/>
            <person name="He K."/>
            <person name="Yang H."/>
        </authorList>
    </citation>
    <scope>NUCLEOTIDE SEQUENCE [LARGE SCALE GENOMIC DNA]</scope>
    <source>
        <strain evidence="8">JCM 15929</strain>
    </source>
</reference>
<proteinExistence type="predicted"/>
<gene>
    <name evidence="7" type="ORF">AXK60_09445</name>
</gene>
<comment type="catalytic activity">
    <reaction evidence="5">
        <text>glycyl-tRNA(Gly) + acetyl-CoA = N-acetylglycyl-tRNA(Gly) + CoA + H(+)</text>
        <dbReference type="Rhea" id="RHEA:81867"/>
        <dbReference type="Rhea" id="RHEA-COMP:9683"/>
        <dbReference type="Rhea" id="RHEA-COMP:19766"/>
        <dbReference type="ChEBI" id="CHEBI:15378"/>
        <dbReference type="ChEBI" id="CHEBI:57287"/>
        <dbReference type="ChEBI" id="CHEBI:57288"/>
        <dbReference type="ChEBI" id="CHEBI:78522"/>
        <dbReference type="ChEBI" id="CHEBI:232036"/>
    </reaction>
</comment>
<sequence>MFDSERLNETHEVEEFDSGNTWLDSWLHTFARRADSTGIARTYVWTAPGDRRVVAYYALCPTEVDRAADGVPSSIAGGVSRIPGYLLARLAVSRDHQGRGLGGQLLVDALEKTVEASEISGGRVIVVDAIDDAAQEFYRRYGFVPVRGRPRRLVMKTATAARAVRGG</sequence>
<dbReference type="Proteomes" id="UP000070258">
    <property type="component" value="Unassembled WGS sequence"/>
</dbReference>
<dbReference type="InterPro" id="IPR000182">
    <property type="entry name" value="GNAT_dom"/>
</dbReference>
<protein>
    <submittedName>
        <fullName evidence="7">Acetyltransferase</fullName>
    </submittedName>
</protein>
<accession>A0A138ABG2</accession>
<evidence type="ECO:0000313" key="7">
    <source>
        <dbReference type="EMBL" id="KXP07838.1"/>
    </source>
</evidence>
<keyword evidence="1" id="KW-0678">Repressor</keyword>
<organism evidence="7 8">
    <name type="scientific">Tsukamurella pseudospumae</name>
    <dbReference type="NCBI Taxonomy" id="239498"/>
    <lineage>
        <taxon>Bacteria</taxon>
        <taxon>Bacillati</taxon>
        <taxon>Actinomycetota</taxon>
        <taxon>Actinomycetes</taxon>
        <taxon>Mycobacteriales</taxon>
        <taxon>Tsukamurellaceae</taxon>
        <taxon>Tsukamurella</taxon>
    </lineage>
</organism>
<dbReference type="Pfam" id="PF13508">
    <property type="entry name" value="Acetyltransf_7"/>
    <property type="match status" value="1"/>
</dbReference>
<dbReference type="PANTHER" id="PTHR36449:SF1">
    <property type="entry name" value="ACETYLTRANSFERASE"/>
    <property type="match status" value="1"/>
</dbReference>